<evidence type="ECO:0000313" key="2">
    <source>
        <dbReference type="Proteomes" id="UP000032142"/>
    </source>
</evidence>
<evidence type="ECO:0000313" key="1">
    <source>
        <dbReference type="EMBL" id="KHG07935.1"/>
    </source>
</evidence>
<dbReference type="Proteomes" id="UP000032142">
    <property type="component" value="Unassembled WGS sequence"/>
</dbReference>
<organism evidence="1 2">
    <name type="scientific">Gossypium arboreum</name>
    <name type="common">Tree cotton</name>
    <name type="synonym">Gossypium nanking</name>
    <dbReference type="NCBI Taxonomy" id="29729"/>
    <lineage>
        <taxon>Eukaryota</taxon>
        <taxon>Viridiplantae</taxon>
        <taxon>Streptophyta</taxon>
        <taxon>Embryophyta</taxon>
        <taxon>Tracheophyta</taxon>
        <taxon>Spermatophyta</taxon>
        <taxon>Magnoliopsida</taxon>
        <taxon>eudicotyledons</taxon>
        <taxon>Gunneridae</taxon>
        <taxon>Pentapetalae</taxon>
        <taxon>rosids</taxon>
        <taxon>malvids</taxon>
        <taxon>Malvales</taxon>
        <taxon>Malvaceae</taxon>
        <taxon>Malvoideae</taxon>
        <taxon>Gossypium</taxon>
    </lineage>
</organism>
<protein>
    <submittedName>
        <fullName evidence="1">Large structural</fullName>
    </submittedName>
</protein>
<proteinExistence type="predicted"/>
<name>A0A0B0N553_GOSAR</name>
<keyword evidence="2" id="KW-1185">Reference proteome</keyword>
<reference evidence="2" key="1">
    <citation type="submission" date="2014-09" db="EMBL/GenBank/DDBJ databases">
        <authorList>
            <person name="Mudge J."/>
            <person name="Ramaraj T."/>
            <person name="Lindquist I.E."/>
            <person name="Bharti A.K."/>
            <person name="Sundararajan A."/>
            <person name="Cameron C.T."/>
            <person name="Woodward J.E."/>
            <person name="May G.D."/>
            <person name="Brubaker C."/>
            <person name="Broadhvest J."/>
            <person name="Wilkins T.A."/>
        </authorList>
    </citation>
    <scope>NUCLEOTIDE SEQUENCE</scope>
    <source>
        <strain evidence="2">cv. AKA8401</strain>
    </source>
</reference>
<gene>
    <name evidence="1" type="ORF">F383_35090</name>
</gene>
<comment type="caution">
    <text evidence="1">The sequence shown here is derived from an EMBL/GenBank/DDBJ whole genome shotgun (WGS) entry which is preliminary data.</text>
</comment>
<dbReference type="EMBL" id="JRRC01485552">
    <property type="protein sequence ID" value="KHG07935.1"/>
    <property type="molecule type" value="Genomic_DNA"/>
</dbReference>
<dbReference type="AlphaFoldDB" id="A0A0B0N553"/>
<accession>A0A0B0N553</accession>
<sequence>MESKSRPEKEQDFGLNQINCPYFVPGSMWLRLKHYMQVFHVYDCILSVQRVNLIAKLAWGLKDVGDSITLSTGHLGIVSHNILSMACTGTWSFCYMSYWSSQMC</sequence>